<feature type="compositionally biased region" description="Acidic residues" evidence="2">
    <location>
        <begin position="173"/>
        <end position="204"/>
    </location>
</feature>
<gene>
    <name evidence="3" type="primary">ENP1</name>
    <name evidence="3" type="ORF">OC842_001196</name>
</gene>
<accession>A0AAN6GIC8</accession>
<evidence type="ECO:0000313" key="4">
    <source>
        <dbReference type="Proteomes" id="UP001176521"/>
    </source>
</evidence>
<feature type="compositionally biased region" description="Low complexity" evidence="2">
    <location>
        <begin position="67"/>
        <end position="95"/>
    </location>
</feature>
<dbReference type="GO" id="GO:0030515">
    <property type="term" value="F:snoRNA binding"/>
    <property type="evidence" value="ECO:0007669"/>
    <property type="project" value="TreeGrafter"/>
</dbReference>
<reference evidence="3" key="1">
    <citation type="journal article" date="2023" name="PhytoFront">
        <title>Draft Genome Resources of Seven Strains of Tilletia horrida, Causal Agent of Kernel Smut of Rice.</title>
        <authorList>
            <person name="Khanal S."/>
            <person name="Antony Babu S."/>
            <person name="Zhou X.G."/>
        </authorList>
    </citation>
    <scope>NUCLEOTIDE SEQUENCE</scope>
    <source>
        <strain evidence="3">TX3</strain>
    </source>
</reference>
<protein>
    <submittedName>
        <fullName evidence="3">SnoRNA-binding rRNA-processing protein</fullName>
    </submittedName>
</protein>
<dbReference type="GO" id="GO:0005737">
    <property type="term" value="C:cytoplasm"/>
    <property type="evidence" value="ECO:0007669"/>
    <property type="project" value="TreeGrafter"/>
</dbReference>
<dbReference type="GO" id="GO:0030688">
    <property type="term" value="C:preribosome, small subunit precursor"/>
    <property type="evidence" value="ECO:0007669"/>
    <property type="project" value="TreeGrafter"/>
</dbReference>
<keyword evidence="4" id="KW-1185">Reference proteome</keyword>
<dbReference type="InterPro" id="IPR007955">
    <property type="entry name" value="Bystin"/>
</dbReference>
<dbReference type="GO" id="GO:0005730">
    <property type="term" value="C:nucleolus"/>
    <property type="evidence" value="ECO:0007669"/>
    <property type="project" value="TreeGrafter"/>
</dbReference>
<feature type="compositionally biased region" description="Low complexity" evidence="2">
    <location>
        <begin position="129"/>
        <end position="144"/>
    </location>
</feature>
<sequence length="571" mass="61341">MPRAPSSTKTAKKGKGAAAGGGAGSARHDPLHAQLRQDELVAKYGTVSAPGRRPHKKVGDAGEADADGNAIGAALAAAAGPKASSMISGSKSAGSLQRSTYIDPRLSRNILRLAREQQDEMEQELGIDSRAASGSASTSKASKLSKIRDSTADMPEDDDDDDAMGHPGGARADEEDGGDDDDDDDFPEDAGEDEEVYEELEIDPSDTQLLARLGAGDDDDDEHELGDGPSRARGAGGKGGNLADMILAKIAEADESGGKVTFKAGSLEEPVERPMPPGINPKIIEVYTKVGELLSRYKSGPLPKAFKIVPSLPSWETVLYITNPETWTPHATYAATKIFVSNLKASQTQRFFELVLLDKFRDEIRDKGKTSYQIYEALKKGLYKPAAFFKGLLFPLCESGTLTLKEAAILASVLTKVSIPVLHSAAALLRLAEMEYTGPTSLLIRVLLDKKYALPYKVVDALVFHFLKFAQEGSGVEVDRSGLETGGQAGERRMPVLWHQSLLVFAQRYKQDLTPDQKAALVDLLRVQTHPGISPEVRRELTTGAARGEMLDEPMDDDADSYDGVSDIMSV</sequence>
<evidence type="ECO:0000256" key="1">
    <source>
        <dbReference type="ARBA" id="ARBA00007114"/>
    </source>
</evidence>
<dbReference type="PANTHER" id="PTHR12821">
    <property type="entry name" value="BYSTIN"/>
    <property type="match status" value="1"/>
</dbReference>
<organism evidence="3 4">
    <name type="scientific">Tilletia horrida</name>
    <dbReference type="NCBI Taxonomy" id="155126"/>
    <lineage>
        <taxon>Eukaryota</taxon>
        <taxon>Fungi</taxon>
        <taxon>Dikarya</taxon>
        <taxon>Basidiomycota</taxon>
        <taxon>Ustilaginomycotina</taxon>
        <taxon>Exobasidiomycetes</taxon>
        <taxon>Tilletiales</taxon>
        <taxon>Tilletiaceae</taxon>
        <taxon>Tilletia</taxon>
    </lineage>
</organism>
<dbReference type="Pfam" id="PF05291">
    <property type="entry name" value="Bystin"/>
    <property type="match status" value="1"/>
</dbReference>
<comment type="caution">
    <text evidence="3">The sequence shown here is derived from an EMBL/GenBank/DDBJ whole genome shotgun (WGS) entry which is preliminary data.</text>
</comment>
<dbReference type="AlphaFoldDB" id="A0AAN6GIC8"/>
<dbReference type="GO" id="GO:0006364">
    <property type="term" value="P:rRNA processing"/>
    <property type="evidence" value="ECO:0007669"/>
    <property type="project" value="TreeGrafter"/>
</dbReference>
<feature type="region of interest" description="Disordered" evidence="2">
    <location>
        <begin position="113"/>
        <end position="238"/>
    </location>
</feature>
<dbReference type="Proteomes" id="UP001176521">
    <property type="component" value="Unassembled WGS sequence"/>
</dbReference>
<evidence type="ECO:0000313" key="3">
    <source>
        <dbReference type="EMBL" id="KAK0538777.1"/>
    </source>
</evidence>
<feature type="region of interest" description="Disordered" evidence="2">
    <location>
        <begin position="1"/>
        <end position="101"/>
    </location>
</feature>
<proteinExistence type="inferred from homology"/>
<comment type="similarity">
    <text evidence="1">Belongs to the bystin family.</text>
</comment>
<dbReference type="PANTHER" id="PTHR12821:SF0">
    <property type="entry name" value="BYSTIN"/>
    <property type="match status" value="1"/>
</dbReference>
<dbReference type="EMBL" id="JAPDMQ010000040">
    <property type="protein sequence ID" value="KAK0538777.1"/>
    <property type="molecule type" value="Genomic_DNA"/>
</dbReference>
<evidence type="ECO:0000256" key="2">
    <source>
        <dbReference type="SAM" id="MobiDB-lite"/>
    </source>
</evidence>
<feature type="compositionally biased region" description="Basic and acidic residues" evidence="2">
    <location>
        <begin position="26"/>
        <end position="41"/>
    </location>
</feature>
<name>A0AAN6GIC8_9BASI</name>